<evidence type="ECO:0000313" key="3">
    <source>
        <dbReference type="EMBL" id="MEQ2168409.1"/>
    </source>
</evidence>
<feature type="region of interest" description="Disordered" evidence="2">
    <location>
        <begin position="1"/>
        <end position="38"/>
    </location>
</feature>
<keyword evidence="1" id="KW-0175">Coiled coil</keyword>
<organism evidence="3 4">
    <name type="scientific">Goodea atripinnis</name>
    <dbReference type="NCBI Taxonomy" id="208336"/>
    <lineage>
        <taxon>Eukaryota</taxon>
        <taxon>Metazoa</taxon>
        <taxon>Chordata</taxon>
        <taxon>Craniata</taxon>
        <taxon>Vertebrata</taxon>
        <taxon>Euteleostomi</taxon>
        <taxon>Actinopterygii</taxon>
        <taxon>Neopterygii</taxon>
        <taxon>Teleostei</taxon>
        <taxon>Neoteleostei</taxon>
        <taxon>Acanthomorphata</taxon>
        <taxon>Ovalentaria</taxon>
        <taxon>Atherinomorphae</taxon>
        <taxon>Cyprinodontiformes</taxon>
        <taxon>Goodeidae</taxon>
        <taxon>Goodea</taxon>
    </lineage>
</organism>
<evidence type="ECO:0000256" key="1">
    <source>
        <dbReference type="SAM" id="Coils"/>
    </source>
</evidence>
<feature type="coiled-coil region" evidence="1">
    <location>
        <begin position="363"/>
        <end position="446"/>
    </location>
</feature>
<protein>
    <submittedName>
        <fullName evidence="3">Uncharacterized protein</fullName>
    </submittedName>
</protein>
<dbReference type="Proteomes" id="UP001476798">
    <property type="component" value="Unassembled WGS sequence"/>
</dbReference>
<dbReference type="EMBL" id="JAHRIO010030953">
    <property type="protein sequence ID" value="MEQ2168409.1"/>
    <property type="molecule type" value="Genomic_DNA"/>
</dbReference>
<keyword evidence="4" id="KW-1185">Reference proteome</keyword>
<evidence type="ECO:0000313" key="4">
    <source>
        <dbReference type="Proteomes" id="UP001476798"/>
    </source>
</evidence>
<dbReference type="PANTHER" id="PTHR18947:SF30">
    <property type="entry name" value="GIRDIN"/>
    <property type="match status" value="1"/>
</dbReference>
<reference evidence="3 4" key="1">
    <citation type="submission" date="2021-06" db="EMBL/GenBank/DDBJ databases">
        <authorList>
            <person name="Palmer J.M."/>
        </authorList>
    </citation>
    <scope>NUCLEOTIDE SEQUENCE [LARGE SCALE GENOMIC DNA]</scope>
    <source>
        <strain evidence="3 4">GA_2019</strain>
        <tissue evidence="3">Muscle</tissue>
    </source>
</reference>
<evidence type="ECO:0000256" key="2">
    <source>
        <dbReference type="SAM" id="MobiDB-lite"/>
    </source>
</evidence>
<dbReference type="PANTHER" id="PTHR18947">
    <property type="entry name" value="HOOK PROTEINS"/>
    <property type="match status" value="1"/>
</dbReference>
<name>A0ABV0NAK8_9TELE</name>
<comment type="caution">
    <text evidence="3">The sequence shown here is derived from an EMBL/GenBank/DDBJ whole genome shotgun (WGS) entry which is preliminary data.</text>
</comment>
<proteinExistence type="predicted"/>
<feature type="coiled-coil region" evidence="1">
    <location>
        <begin position="211"/>
        <end position="290"/>
    </location>
</feature>
<accession>A0ABV0NAK8</accession>
<feature type="compositionally biased region" description="Low complexity" evidence="2">
    <location>
        <begin position="7"/>
        <end position="38"/>
    </location>
</feature>
<gene>
    <name evidence="3" type="ORF">GOODEAATRI_014010</name>
</gene>
<sequence>MQEKDGAVSLLSSPSSLQSASYSPSVQQPQKQQTGTQQHLAVELADSKAKIRRLRQELEVMCVTFNQNYQLQADARAARTYRDELDALRERAIKADKLESEVGRYKEQLHKMEFYKAKVEELKEDNRVLQETKEVLEDQLEGWRSRTDKIHQLEKHNLLLKARVYDMEQEKEADVKRIKELQEENLALCLAQRRSMEESQHLGWELEQLSKTTENSHAQRLEAEVQELESENQTLQASLEELRISLRRLEQLETGKQNLEHETTMLERDKRQLEKENRRLRQQVEKSTLNSQSASLMAQNAHLQQQQSGIESERDSAVQEREELRGAHEQLLRDHERLTVLHERQAMEYEALMGKHACLKNVHRTLELENRTLQDRYNHLLQQRAKLEDLEKTLKEEQMRISLEKEKHQTTAAECCRLRDEKDCDNEALTADHKLLKSQLNEANLKHTWLEADFSKLKKEYQELDISSTKLTNQCEVWTSMVCYELSIIL</sequence>